<proteinExistence type="inferred from homology"/>
<evidence type="ECO:0000256" key="4">
    <source>
        <dbReference type="RuleBase" id="RU003694"/>
    </source>
</evidence>
<sequence>MRPAVTGIAAVAPNGLGTEEFWAGTLAGRTGLGVLTRFDPERYPARLAGEVKGFTAADHLSSRMLPQTDHMTRLNLVAGDWALADAGVRPREWPDFDMGVMTASSAGGYEFGERELRNMWHKGHEHVSAYQSFAWFYAVNSGQLSIHNGMRGPSGVVVSDQAGGLDALAQARRQIRKGTPLMLTGAVDSSLCSWGWVAHLAGGRLSTSQDPDRAYLPFDAAANGHVPGEGGALLVLEDGAAARARGARIYGEIAGYGATFDPRPDSGRPPALRRAIELALRDADAAPGDVDVVFADAAAIPELDHVEATAITGVFGREAVPVTAPKTMTGRLSSGAGALDVATALLSIRDSVIPATANVSPAPGYGLDLVTGEPRQIPVTTALVIARGHGGFNSAVVVRAV</sequence>
<dbReference type="EMBL" id="VOBR01000012">
    <property type="protein sequence ID" value="TWP50509.1"/>
    <property type="molecule type" value="Genomic_DNA"/>
</dbReference>
<dbReference type="CDD" id="cd00832">
    <property type="entry name" value="CLF"/>
    <property type="match status" value="1"/>
</dbReference>
<dbReference type="RefSeq" id="WP_146353671.1">
    <property type="nucleotide sequence ID" value="NZ_VOBR01000012.1"/>
</dbReference>
<reference evidence="6 7" key="1">
    <citation type="submission" date="2019-07" db="EMBL/GenBank/DDBJ databases">
        <title>Lentzea xizangensis sp. nov., isolated from Qinghai-Tibetan Plateau Soils.</title>
        <authorList>
            <person name="Huang J."/>
        </authorList>
    </citation>
    <scope>NUCLEOTIDE SEQUENCE [LARGE SCALE GENOMIC DNA]</scope>
    <source>
        <strain evidence="6 7">FXJ1.1311</strain>
    </source>
</reference>
<dbReference type="SMART" id="SM00825">
    <property type="entry name" value="PKS_KS"/>
    <property type="match status" value="1"/>
</dbReference>
<dbReference type="AlphaFoldDB" id="A0A563ES73"/>
<organism evidence="6 7">
    <name type="scientific">Lentzea tibetensis</name>
    <dbReference type="NCBI Taxonomy" id="2591470"/>
    <lineage>
        <taxon>Bacteria</taxon>
        <taxon>Bacillati</taxon>
        <taxon>Actinomycetota</taxon>
        <taxon>Actinomycetes</taxon>
        <taxon>Pseudonocardiales</taxon>
        <taxon>Pseudonocardiaceae</taxon>
        <taxon>Lentzea</taxon>
    </lineage>
</organism>
<dbReference type="PROSITE" id="PS52004">
    <property type="entry name" value="KS3_2"/>
    <property type="match status" value="1"/>
</dbReference>
<feature type="domain" description="Ketosynthase family 3 (KS3)" evidence="5">
    <location>
        <begin position="1"/>
        <end position="400"/>
    </location>
</feature>
<dbReference type="PANTHER" id="PTHR11712">
    <property type="entry name" value="POLYKETIDE SYNTHASE-RELATED"/>
    <property type="match status" value="1"/>
</dbReference>
<evidence type="ECO:0000256" key="1">
    <source>
        <dbReference type="ARBA" id="ARBA00008467"/>
    </source>
</evidence>
<dbReference type="Pfam" id="PF00109">
    <property type="entry name" value="ketoacyl-synt"/>
    <property type="match status" value="1"/>
</dbReference>
<dbReference type="InterPro" id="IPR000794">
    <property type="entry name" value="Beta-ketoacyl_synthase"/>
</dbReference>
<evidence type="ECO:0000256" key="3">
    <source>
        <dbReference type="ARBA" id="ARBA00023315"/>
    </source>
</evidence>
<keyword evidence="3" id="KW-0012">Acyltransferase</keyword>
<dbReference type="SUPFAM" id="SSF53901">
    <property type="entry name" value="Thiolase-like"/>
    <property type="match status" value="2"/>
</dbReference>
<dbReference type="PANTHER" id="PTHR11712:SF322">
    <property type="entry name" value="POLYKETIDE BETA-KETOACYL SYNTHASE 2-RELATED"/>
    <property type="match status" value="1"/>
</dbReference>
<evidence type="ECO:0000313" key="6">
    <source>
        <dbReference type="EMBL" id="TWP50509.1"/>
    </source>
</evidence>
<dbReference type="GO" id="GO:0004315">
    <property type="term" value="F:3-oxoacyl-[acyl-carrier-protein] synthase activity"/>
    <property type="evidence" value="ECO:0007669"/>
    <property type="project" value="TreeGrafter"/>
</dbReference>
<dbReference type="Pfam" id="PF02801">
    <property type="entry name" value="Ketoacyl-synt_C"/>
    <property type="match status" value="1"/>
</dbReference>
<gene>
    <name evidence="6" type="ORF">FKR81_20265</name>
</gene>
<accession>A0A563ES73</accession>
<dbReference type="OrthoDB" id="416758at2"/>
<dbReference type="Gene3D" id="3.40.47.10">
    <property type="match status" value="2"/>
</dbReference>
<dbReference type="InterPro" id="IPR020841">
    <property type="entry name" value="PKS_Beta-ketoAc_synthase_dom"/>
</dbReference>
<protein>
    <submittedName>
        <fullName evidence="6">Ketosynthase chain-length factor</fullName>
    </submittedName>
</protein>
<evidence type="ECO:0000259" key="5">
    <source>
        <dbReference type="PROSITE" id="PS52004"/>
    </source>
</evidence>
<dbReference type="GO" id="GO:0006633">
    <property type="term" value="P:fatty acid biosynthetic process"/>
    <property type="evidence" value="ECO:0007669"/>
    <property type="project" value="TreeGrafter"/>
</dbReference>
<comment type="similarity">
    <text evidence="1 4">Belongs to the thiolase-like superfamily. Beta-ketoacyl-ACP synthases family.</text>
</comment>
<dbReference type="InterPro" id="IPR014030">
    <property type="entry name" value="Ketoacyl_synth_N"/>
</dbReference>
<keyword evidence="2 4" id="KW-0808">Transferase</keyword>
<dbReference type="InterPro" id="IPR014031">
    <property type="entry name" value="Ketoacyl_synth_C"/>
</dbReference>
<dbReference type="InterPro" id="IPR016039">
    <property type="entry name" value="Thiolase-like"/>
</dbReference>
<comment type="caution">
    <text evidence="6">The sequence shown here is derived from an EMBL/GenBank/DDBJ whole genome shotgun (WGS) entry which is preliminary data.</text>
</comment>
<dbReference type="Proteomes" id="UP000316639">
    <property type="component" value="Unassembled WGS sequence"/>
</dbReference>
<keyword evidence="7" id="KW-1185">Reference proteome</keyword>
<name>A0A563ES73_9PSEU</name>
<evidence type="ECO:0000313" key="7">
    <source>
        <dbReference type="Proteomes" id="UP000316639"/>
    </source>
</evidence>
<evidence type="ECO:0000256" key="2">
    <source>
        <dbReference type="ARBA" id="ARBA00022679"/>
    </source>
</evidence>